<dbReference type="AlphaFoldDB" id="A0A382JKU2"/>
<evidence type="ECO:0000256" key="3">
    <source>
        <dbReference type="ARBA" id="ARBA00022540"/>
    </source>
</evidence>
<organism evidence="8">
    <name type="scientific">marine metagenome</name>
    <dbReference type="NCBI Taxonomy" id="408172"/>
    <lineage>
        <taxon>unclassified sequences</taxon>
        <taxon>metagenomes</taxon>
        <taxon>ecological metagenomes</taxon>
    </lineage>
</organism>
<dbReference type="InterPro" id="IPR037171">
    <property type="entry name" value="NagB/RpiA_transferase-like"/>
</dbReference>
<comment type="subcellular location">
    <subcellularLocation>
        <location evidence="1">Cytoplasm</location>
        <location evidence="1">Cytosol</location>
    </subcellularLocation>
</comment>
<dbReference type="InterPro" id="IPR042529">
    <property type="entry name" value="IF_2B-like_C"/>
</dbReference>
<keyword evidence="2" id="KW-0963">Cytoplasm</keyword>
<evidence type="ECO:0000256" key="6">
    <source>
        <dbReference type="ARBA" id="ARBA00044356"/>
    </source>
</evidence>
<evidence type="ECO:0000256" key="4">
    <source>
        <dbReference type="ARBA" id="ARBA00022917"/>
    </source>
</evidence>
<dbReference type="EMBL" id="UINC01074824">
    <property type="protein sequence ID" value="SVC12406.1"/>
    <property type="molecule type" value="Genomic_DNA"/>
</dbReference>
<dbReference type="GO" id="GO:0003743">
    <property type="term" value="F:translation initiation factor activity"/>
    <property type="evidence" value="ECO:0007669"/>
    <property type="project" value="UniProtKB-KW"/>
</dbReference>
<dbReference type="SUPFAM" id="SSF100950">
    <property type="entry name" value="NagB/RpiA/CoA transferase-like"/>
    <property type="match status" value="1"/>
</dbReference>
<keyword evidence="4" id="KW-0648">Protein biosynthesis</keyword>
<proteinExistence type="predicted"/>
<sequence>MNDDQITINKLFRDLIRVYSSSKTSLIGLDSFRTAIKELICSKNEFGKEILKLSNTIKNTQPRMFPLDNLMLILDEKIKSLKSENNLSPKSICEIIDEFKRQLQMDLNDLIKEGVQTIENGDFIVIHSIEENIEHLIPTAKKSGINFKIMVLKQDIATTKEILNILNENQIEFEVIPEYDLVHYFDKITKLFIGTQALTSDNHLICDPGTSNIVSECHIHEIPIYLFLKTLKFSHYPASDQNIKKNSYKDTHDGIEYDFSIHSNDIIKLNLIDHIITEKGDIPLEDLSSVRKNILQ</sequence>
<protein>
    <recommendedName>
        <fullName evidence="5">Translation initiation factor eIF2B subunit delta</fullName>
    </recommendedName>
    <alternativeName>
        <fullName evidence="6">eIF2B GDP-GTP exchange factor subunit delta</fullName>
    </alternativeName>
</protein>
<evidence type="ECO:0000256" key="1">
    <source>
        <dbReference type="ARBA" id="ARBA00004514"/>
    </source>
</evidence>
<dbReference type="Gene3D" id="3.40.50.10470">
    <property type="entry name" value="Translation initiation factor eif-2b, domain 2"/>
    <property type="match status" value="1"/>
</dbReference>
<reference evidence="8" key="1">
    <citation type="submission" date="2018-05" db="EMBL/GenBank/DDBJ databases">
        <authorList>
            <person name="Lanie J.A."/>
            <person name="Ng W.-L."/>
            <person name="Kazmierczak K.M."/>
            <person name="Andrzejewski T.M."/>
            <person name="Davidsen T.M."/>
            <person name="Wayne K.J."/>
            <person name="Tettelin H."/>
            <person name="Glass J.I."/>
            <person name="Rusch D."/>
            <person name="Podicherti R."/>
            <person name="Tsui H.-C.T."/>
            <person name="Winkler M.E."/>
        </authorList>
    </citation>
    <scope>NUCLEOTIDE SEQUENCE</scope>
</reference>
<dbReference type="InterPro" id="IPR000649">
    <property type="entry name" value="IF-2B-related"/>
</dbReference>
<evidence type="ECO:0000256" key="7">
    <source>
        <dbReference type="ARBA" id="ARBA00046432"/>
    </source>
</evidence>
<dbReference type="PANTHER" id="PTHR10233">
    <property type="entry name" value="TRANSLATION INITIATION FACTOR EIF-2B"/>
    <property type="match status" value="1"/>
</dbReference>
<comment type="subunit">
    <text evidence="7">Component of the translation initiation factor 2B (eIF2B) complex which is a heterodecamer of two sets of five different subunits: alpha, beta, gamma, delta and epsilon. Subunits alpha, beta and delta comprise a regulatory subcomplex and subunits epsilon and gamma comprise a catalytic subcomplex. Within the complex, the hexameric regulatory complex resides at the center, with the two heterodimeric catalytic subcomplexes bound on opposite sides.</text>
</comment>
<keyword evidence="3" id="KW-0396">Initiation factor</keyword>
<dbReference type="Pfam" id="PF01008">
    <property type="entry name" value="IF-2B"/>
    <property type="match status" value="1"/>
</dbReference>
<accession>A0A382JKU2</accession>
<dbReference type="PANTHER" id="PTHR10233:SF14">
    <property type="entry name" value="TRANSLATION INITIATION FACTOR EIF-2B SUBUNIT DELTA"/>
    <property type="match status" value="1"/>
</dbReference>
<evidence type="ECO:0000256" key="2">
    <source>
        <dbReference type="ARBA" id="ARBA00022490"/>
    </source>
</evidence>
<name>A0A382JKU2_9ZZZZ</name>
<dbReference type="GO" id="GO:0005829">
    <property type="term" value="C:cytosol"/>
    <property type="evidence" value="ECO:0007669"/>
    <property type="project" value="UniProtKB-SubCell"/>
</dbReference>
<evidence type="ECO:0000256" key="5">
    <source>
        <dbReference type="ARBA" id="ARBA00044147"/>
    </source>
</evidence>
<evidence type="ECO:0000313" key="8">
    <source>
        <dbReference type="EMBL" id="SVC12406.1"/>
    </source>
</evidence>
<gene>
    <name evidence="8" type="ORF">METZ01_LOCUS265260</name>
</gene>